<dbReference type="Proteomes" id="UP000273158">
    <property type="component" value="Unassembled WGS sequence"/>
</dbReference>
<dbReference type="AlphaFoldDB" id="A0A498CBL9"/>
<dbReference type="RefSeq" id="WP_121057272.1">
    <property type="nucleotide sequence ID" value="NZ_RCDB01000001.1"/>
</dbReference>
<reference evidence="1 2" key="1">
    <citation type="journal article" date="2015" name="Stand. Genomic Sci.">
        <title>Genomic Encyclopedia of Bacterial and Archaeal Type Strains, Phase III: the genomes of soil and plant-associated and newly described type strains.</title>
        <authorList>
            <person name="Whitman W.B."/>
            <person name="Woyke T."/>
            <person name="Klenk H.P."/>
            <person name="Zhou Y."/>
            <person name="Lilburn T.G."/>
            <person name="Beck B.J."/>
            <person name="De Vos P."/>
            <person name="Vandamme P."/>
            <person name="Eisen J.A."/>
            <person name="Garrity G."/>
            <person name="Hugenholtz P."/>
            <person name="Kyrpides N.C."/>
        </authorList>
    </citation>
    <scope>NUCLEOTIDE SEQUENCE [LARGE SCALE GENOMIC DNA]</scope>
    <source>
        <strain evidence="1 2">S2T63</strain>
    </source>
</reference>
<accession>A0A498CBL9</accession>
<organism evidence="1 2">
    <name type="scientific">Microbacterium telephonicum</name>
    <dbReference type="NCBI Taxonomy" id="1714841"/>
    <lineage>
        <taxon>Bacteria</taxon>
        <taxon>Bacillati</taxon>
        <taxon>Actinomycetota</taxon>
        <taxon>Actinomycetes</taxon>
        <taxon>Micrococcales</taxon>
        <taxon>Microbacteriaceae</taxon>
        <taxon>Microbacterium</taxon>
    </lineage>
</organism>
<evidence type="ECO:0000313" key="2">
    <source>
        <dbReference type="Proteomes" id="UP000273158"/>
    </source>
</evidence>
<dbReference type="OrthoDB" id="3535759at2"/>
<comment type="caution">
    <text evidence="1">The sequence shown here is derived from an EMBL/GenBank/DDBJ whole genome shotgun (WGS) entry which is preliminary data.</text>
</comment>
<dbReference type="EMBL" id="RCDB01000001">
    <property type="protein sequence ID" value="RLK52519.1"/>
    <property type="molecule type" value="Genomic_DNA"/>
</dbReference>
<keyword evidence="2" id="KW-1185">Reference proteome</keyword>
<evidence type="ECO:0000313" key="1">
    <source>
        <dbReference type="EMBL" id="RLK52519.1"/>
    </source>
</evidence>
<name>A0A498CBL9_9MICO</name>
<sequence>MTNDPNAAVVGGIAREVASGPRRGPNPGLDPTQYASRVVDWQTLTDDRAPIEWAALFAFTEWFVFSFDIPTSVVPNCWWQHRPLVEELSALRAARLLYLDPSNHGEGPSTFLQLVANAMPRITRVGGGCTREHHAPTPRYLRDGTDMDKWTAWVTQSHAHPGAAPVAPDERK</sequence>
<proteinExistence type="predicted"/>
<gene>
    <name evidence="1" type="ORF">C7474_0464</name>
</gene>
<protein>
    <submittedName>
        <fullName evidence="1">Uncharacterized protein</fullName>
    </submittedName>
</protein>